<evidence type="ECO:0000256" key="2">
    <source>
        <dbReference type="ARBA" id="ARBA00022598"/>
    </source>
</evidence>
<gene>
    <name evidence="3" type="ORF">GUJ93_ZPchr0012g19270</name>
</gene>
<dbReference type="PANTHER" id="PTHR45674">
    <property type="entry name" value="DNA LIGASE 1/3 FAMILY MEMBER"/>
    <property type="match status" value="1"/>
</dbReference>
<evidence type="ECO:0000313" key="3">
    <source>
        <dbReference type="EMBL" id="KAG8092059.1"/>
    </source>
</evidence>
<dbReference type="InterPro" id="IPR050191">
    <property type="entry name" value="ATP-dep_DNA_ligase"/>
</dbReference>
<reference evidence="3" key="1">
    <citation type="journal article" date="2021" name="bioRxiv">
        <title>Whole Genome Assembly and Annotation of Northern Wild Rice, Zizania palustris L., Supports a Whole Genome Duplication in the Zizania Genus.</title>
        <authorList>
            <person name="Haas M."/>
            <person name="Kono T."/>
            <person name="Macchietto M."/>
            <person name="Millas R."/>
            <person name="McGilp L."/>
            <person name="Shao M."/>
            <person name="Duquette J."/>
            <person name="Hirsch C.N."/>
            <person name="Kimball J."/>
        </authorList>
    </citation>
    <scope>NUCLEOTIDE SEQUENCE</scope>
    <source>
        <tissue evidence="3">Fresh leaf tissue</tissue>
    </source>
</reference>
<dbReference type="GO" id="GO:0005739">
    <property type="term" value="C:mitochondrion"/>
    <property type="evidence" value="ECO:0007669"/>
    <property type="project" value="TreeGrafter"/>
</dbReference>
<organism evidence="3 4">
    <name type="scientific">Zizania palustris</name>
    <name type="common">Northern wild rice</name>
    <dbReference type="NCBI Taxonomy" id="103762"/>
    <lineage>
        <taxon>Eukaryota</taxon>
        <taxon>Viridiplantae</taxon>
        <taxon>Streptophyta</taxon>
        <taxon>Embryophyta</taxon>
        <taxon>Tracheophyta</taxon>
        <taxon>Spermatophyta</taxon>
        <taxon>Magnoliopsida</taxon>
        <taxon>Liliopsida</taxon>
        <taxon>Poales</taxon>
        <taxon>Poaceae</taxon>
        <taxon>BOP clade</taxon>
        <taxon>Oryzoideae</taxon>
        <taxon>Oryzeae</taxon>
        <taxon>Zizaniinae</taxon>
        <taxon>Zizania</taxon>
    </lineage>
</organism>
<evidence type="ECO:0000256" key="1">
    <source>
        <dbReference type="ARBA" id="ARBA00007572"/>
    </source>
</evidence>
<dbReference type="GO" id="GO:0006273">
    <property type="term" value="P:lagging strand elongation"/>
    <property type="evidence" value="ECO:0007669"/>
    <property type="project" value="TreeGrafter"/>
</dbReference>
<comment type="caution">
    <text evidence="3">The sequence shown here is derived from an EMBL/GenBank/DDBJ whole genome shotgun (WGS) entry which is preliminary data.</text>
</comment>
<protein>
    <submittedName>
        <fullName evidence="3">Uncharacterized protein</fullName>
    </submittedName>
</protein>
<proteinExistence type="inferred from homology"/>
<dbReference type="AlphaFoldDB" id="A0A8J5WQA0"/>
<dbReference type="GO" id="GO:0003910">
    <property type="term" value="F:DNA ligase (ATP) activity"/>
    <property type="evidence" value="ECO:0007669"/>
    <property type="project" value="TreeGrafter"/>
</dbReference>
<keyword evidence="4" id="KW-1185">Reference proteome</keyword>
<keyword evidence="2" id="KW-0436">Ligase</keyword>
<evidence type="ECO:0000313" key="4">
    <source>
        <dbReference type="Proteomes" id="UP000729402"/>
    </source>
</evidence>
<accession>A0A8J5WQA0</accession>
<dbReference type="GO" id="GO:0005634">
    <property type="term" value="C:nucleus"/>
    <property type="evidence" value="ECO:0007669"/>
    <property type="project" value="TreeGrafter"/>
</dbReference>
<dbReference type="PANTHER" id="PTHR45674:SF4">
    <property type="entry name" value="DNA LIGASE 1"/>
    <property type="match status" value="1"/>
</dbReference>
<comment type="similarity">
    <text evidence="1">Belongs to the ATP-dependent DNA ligase family.</text>
</comment>
<dbReference type="Proteomes" id="UP000729402">
    <property type="component" value="Unassembled WGS sequence"/>
</dbReference>
<sequence length="84" mass="9637">MRTVKVKLAWVWEVKAADLSISPVHRAANGMVDPKKGISLRFPRLLRVRDDKNPEQATTSEQVADMYRAQKINHAYNNDDEDDD</sequence>
<dbReference type="OrthoDB" id="206088at2759"/>
<dbReference type="EMBL" id="JAAALK010000080">
    <property type="protein sequence ID" value="KAG8092059.1"/>
    <property type="molecule type" value="Genomic_DNA"/>
</dbReference>
<reference evidence="3" key="2">
    <citation type="submission" date="2021-02" db="EMBL/GenBank/DDBJ databases">
        <authorList>
            <person name="Kimball J.A."/>
            <person name="Haas M.W."/>
            <person name="Macchietto M."/>
            <person name="Kono T."/>
            <person name="Duquette J."/>
            <person name="Shao M."/>
        </authorList>
    </citation>
    <scope>NUCLEOTIDE SEQUENCE</scope>
    <source>
        <tissue evidence="3">Fresh leaf tissue</tissue>
    </source>
</reference>
<name>A0A8J5WQA0_ZIZPA</name>